<keyword evidence="5" id="KW-0503">Monooxygenase</keyword>
<sequence>MEIIIVGAGIGGLSASLALAHSPSSQPHKITIIESASVLAEIGAGIQLTPNATRCFFKWGLGPSLLAHSVLPATFNVRRDTSDELLSGVPLSTFEEQYSGPYLVVHRADLHRIMHEHAVEKGVKIRLGSRVTTYDFDGGEITLASGEVIKADLIVACDGIKSFARGKFLGTGAEEVPNQWIEPTGWAAYRLIAPVSKLAENPLTVELSTSHGANCWSGAMRSTMTYLVKDATALNIVLSHPDNVDTSSWTSEQYKAEIRKTFADVSPTVQALLEATNPEVQNWPVYQVKTLPKWVSETGKFVMMGDAAHGMAFYLSMGVSLAVEDGESLAVCIEKMESEGAGSESAGLKHAMHIFEYVRKRRAEAVRDASLHAGKMLHLVPGEARDIRDRAMSGDGRSGEDDKRERFFVEKTAYGLADGQIRDWCYGYDVRKEVEKEW</sequence>
<name>A0ABR4CSN9_9HELO</name>
<dbReference type="SUPFAM" id="SSF54373">
    <property type="entry name" value="FAD-linked reductases, C-terminal domain"/>
    <property type="match status" value="1"/>
</dbReference>
<evidence type="ECO:0000256" key="5">
    <source>
        <dbReference type="ARBA" id="ARBA00023033"/>
    </source>
</evidence>
<proteinExistence type="inferred from homology"/>
<dbReference type="InterPro" id="IPR002938">
    <property type="entry name" value="FAD-bd"/>
</dbReference>
<dbReference type="PANTHER" id="PTHR13789">
    <property type="entry name" value="MONOOXYGENASE"/>
    <property type="match status" value="1"/>
</dbReference>
<organism evidence="7 8">
    <name type="scientific">Oculimacula yallundae</name>
    <dbReference type="NCBI Taxonomy" id="86028"/>
    <lineage>
        <taxon>Eukaryota</taxon>
        <taxon>Fungi</taxon>
        <taxon>Dikarya</taxon>
        <taxon>Ascomycota</taxon>
        <taxon>Pezizomycotina</taxon>
        <taxon>Leotiomycetes</taxon>
        <taxon>Helotiales</taxon>
        <taxon>Ploettnerulaceae</taxon>
        <taxon>Oculimacula</taxon>
    </lineage>
</organism>
<dbReference type="InterPro" id="IPR050493">
    <property type="entry name" value="FAD-dep_Monooxygenase_BioMet"/>
</dbReference>
<dbReference type="Proteomes" id="UP001595075">
    <property type="component" value="Unassembled WGS sequence"/>
</dbReference>
<dbReference type="Gene3D" id="3.50.50.60">
    <property type="entry name" value="FAD/NAD(P)-binding domain"/>
    <property type="match status" value="1"/>
</dbReference>
<dbReference type="PANTHER" id="PTHR13789:SF147">
    <property type="entry name" value="PUTATIVE (AFU_ORTHOLOGUE AFUA_2G01950)-RELATED"/>
    <property type="match status" value="1"/>
</dbReference>
<feature type="domain" description="FAD-binding" evidence="6">
    <location>
        <begin position="2"/>
        <end position="343"/>
    </location>
</feature>
<dbReference type="SUPFAM" id="SSF51905">
    <property type="entry name" value="FAD/NAD(P)-binding domain"/>
    <property type="match status" value="1"/>
</dbReference>
<protein>
    <recommendedName>
        <fullName evidence="6">FAD-binding domain-containing protein</fullName>
    </recommendedName>
</protein>
<accession>A0ABR4CSN9</accession>
<evidence type="ECO:0000256" key="3">
    <source>
        <dbReference type="ARBA" id="ARBA00022827"/>
    </source>
</evidence>
<gene>
    <name evidence="7" type="ORF">VTL71DRAFT_10299</name>
</gene>
<keyword evidence="2" id="KW-0285">Flavoprotein</keyword>
<dbReference type="PRINTS" id="PR00420">
    <property type="entry name" value="RNGMNOXGNASE"/>
</dbReference>
<keyword evidence="8" id="KW-1185">Reference proteome</keyword>
<evidence type="ECO:0000313" key="8">
    <source>
        <dbReference type="Proteomes" id="UP001595075"/>
    </source>
</evidence>
<dbReference type="InterPro" id="IPR036188">
    <property type="entry name" value="FAD/NAD-bd_sf"/>
</dbReference>
<keyword evidence="3" id="KW-0274">FAD</keyword>
<evidence type="ECO:0000256" key="4">
    <source>
        <dbReference type="ARBA" id="ARBA00023002"/>
    </source>
</evidence>
<keyword evidence="4" id="KW-0560">Oxidoreductase</keyword>
<reference evidence="7 8" key="1">
    <citation type="journal article" date="2024" name="Commun. Biol.">
        <title>Comparative genomic analysis of thermophilic fungi reveals convergent evolutionary adaptations and gene losses.</title>
        <authorList>
            <person name="Steindorff A.S."/>
            <person name="Aguilar-Pontes M.V."/>
            <person name="Robinson A.J."/>
            <person name="Andreopoulos B."/>
            <person name="LaButti K."/>
            <person name="Kuo A."/>
            <person name="Mondo S."/>
            <person name="Riley R."/>
            <person name="Otillar R."/>
            <person name="Haridas S."/>
            <person name="Lipzen A."/>
            <person name="Grimwood J."/>
            <person name="Schmutz J."/>
            <person name="Clum A."/>
            <person name="Reid I.D."/>
            <person name="Moisan M.C."/>
            <person name="Butler G."/>
            <person name="Nguyen T.T.M."/>
            <person name="Dewar K."/>
            <person name="Conant G."/>
            <person name="Drula E."/>
            <person name="Henrissat B."/>
            <person name="Hansel C."/>
            <person name="Singer S."/>
            <person name="Hutchinson M.I."/>
            <person name="de Vries R.P."/>
            <person name="Natvig D.O."/>
            <person name="Powell A.J."/>
            <person name="Tsang A."/>
            <person name="Grigoriev I.V."/>
        </authorList>
    </citation>
    <scope>NUCLEOTIDE SEQUENCE [LARGE SCALE GENOMIC DNA]</scope>
    <source>
        <strain evidence="7 8">CBS 494.80</strain>
    </source>
</reference>
<evidence type="ECO:0000256" key="2">
    <source>
        <dbReference type="ARBA" id="ARBA00022630"/>
    </source>
</evidence>
<comment type="similarity">
    <text evidence="1">Belongs to the paxM FAD-dependent monooxygenase family.</text>
</comment>
<evidence type="ECO:0000313" key="7">
    <source>
        <dbReference type="EMBL" id="KAL2072975.1"/>
    </source>
</evidence>
<dbReference type="Pfam" id="PF01494">
    <property type="entry name" value="FAD_binding_3"/>
    <property type="match status" value="1"/>
</dbReference>
<evidence type="ECO:0000256" key="1">
    <source>
        <dbReference type="ARBA" id="ARBA00007992"/>
    </source>
</evidence>
<evidence type="ECO:0000259" key="6">
    <source>
        <dbReference type="Pfam" id="PF01494"/>
    </source>
</evidence>
<comment type="caution">
    <text evidence="7">The sequence shown here is derived from an EMBL/GenBank/DDBJ whole genome shotgun (WGS) entry which is preliminary data.</text>
</comment>
<dbReference type="EMBL" id="JAZHXI010000003">
    <property type="protein sequence ID" value="KAL2072975.1"/>
    <property type="molecule type" value="Genomic_DNA"/>
</dbReference>